<sequence>MIVLAQALPSSTPEAAAESLAQIAQQAAGQNRLYWDGLWENLFNSGLWLGLEKATAVVAGLALLFWGANFLRGLIEEDSTPALSELLWPLLVIFGLLHNSSGTSNLAGWINFARTVPYTLVDIISDYAEQGLNDSAQPLDLQDSILLAEYRVGMEQLVRNLYNQCAALPVGQFQSCLKERQPDVEAIVQMVRARSTTSSPALETATQEIEQVFSGQLDPYTGTSATRNLFAHDAALDTFLVILLSAQKNTLPAIEYALIVCATLAPFCLGASLLPLGNRAILGWGVSFAGICTTYVSYYILLGLGANNFIYNQGFGLDSPAFLMKSCLLDPLIAMGLGFGGARGLLSGGSNYLTSPHGFGFGLLRKPGSP</sequence>
<dbReference type="OrthoDB" id="426035at2"/>
<dbReference type="RefSeq" id="WP_023174004.1">
    <property type="nucleotide sequence ID" value="NC_022600.1"/>
</dbReference>
<keyword evidence="3" id="KW-1185">Reference proteome</keyword>
<dbReference type="EMBL" id="CP003587">
    <property type="protein sequence ID" value="AGY58814.1"/>
    <property type="molecule type" value="Genomic_DNA"/>
</dbReference>
<dbReference type="Proteomes" id="UP000017396">
    <property type="component" value="Chromosome"/>
</dbReference>
<evidence type="ECO:0000313" key="3">
    <source>
        <dbReference type="Proteomes" id="UP000017396"/>
    </source>
</evidence>
<keyword evidence="1" id="KW-1133">Transmembrane helix</keyword>
<evidence type="ECO:0000313" key="2">
    <source>
        <dbReference type="EMBL" id="AGY58814.1"/>
    </source>
</evidence>
<feature type="transmembrane region" description="Helical" evidence="1">
    <location>
        <begin position="253"/>
        <end position="274"/>
    </location>
</feature>
<keyword evidence="1" id="KW-0472">Membrane</keyword>
<dbReference type="eggNOG" id="ENOG502ZB51">
    <property type="taxonomic scope" value="Bacteria"/>
</dbReference>
<proteinExistence type="predicted"/>
<dbReference type="KEGG" id="glj:GKIL_2568"/>
<keyword evidence="1" id="KW-0812">Transmembrane</keyword>
<accession>U5QML4</accession>
<protein>
    <submittedName>
        <fullName evidence="2">Uncharacterized protein</fullName>
    </submittedName>
</protein>
<reference evidence="2 3" key="1">
    <citation type="journal article" date="2013" name="PLoS ONE">
        <title>Cultivation and Complete Genome Sequencing of Gloeobacter kilaueensis sp. nov., from a Lava Cave in Kilauea Caldera, Hawai'i.</title>
        <authorList>
            <person name="Saw J.H."/>
            <person name="Schatz M."/>
            <person name="Brown M.V."/>
            <person name="Kunkel D.D."/>
            <person name="Foster J.S."/>
            <person name="Shick H."/>
            <person name="Christensen S."/>
            <person name="Hou S."/>
            <person name="Wan X."/>
            <person name="Donachie S.P."/>
        </authorList>
    </citation>
    <scope>NUCLEOTIDE SEQUENCE [LARGE SCALE GENOMIC DNA]</scope>
    <source>
        <strain evidence="3">JS</strain>
    </source>
</reference>
<evidence type="ECO:0000256" key="1">
    <source>
        <dbReference type="SAM" id="Phobius"/>
    </source>
</evidence>
<dbReference type="AlphaFoldDB" id="U5QML4"/>
<dbReference type="HOGENOM" id="CLU_753894_0_0_3"/>
<gene>
    <name evidence="2" type="ORF">GKIL_2568</name>
</gene>
<name>U5QML4_GLOK1</name>
<organism evidence="2 3">
    <name type="scientific">Gloeobacter kilaueensis (strain ATCC BAA-2537 / CCAP 1431/1 / ULC 316 / JS1)</name>
    <dbReference type="NCBI Taxonomy" id="1183438"/>
    <lineage>
        <taxon>Bacteria</taxon>
        <taxon>Bacillati</taxon>
        <taxon>Cyanobacteriota</taxon>
        <taxon>Cyanophyceae</taxon>
        <taxon>Gloeobacterales</taxon>
        <taxon>Gloeobacteraceae</taxon>
        <taxon>Gloeobacter</taxon>
    </lineage>
</organism>
<feature type="transmembrane region" description="Helical" evidence="1">
    <location>
        <begin position="280"/>
        <end position="301"/>
    </location>
</feature>